<feature type="domain" description="YetF C-terminal" evidence="8">
    <location>
        <begin position="80"/>
        <end position="155"/>
    </location>
</feature>
<dbReference type="Gene3D" id="3.30.240.20">
    <property type="entry name" value="bsu07140 like domains"/>
    <property type="match status" value="1"/>
</dbReference>
<dbReference type="PANTHER" id="PTHR34582:SF2">
    <property type="entry name" value="UPF0702 TRANSMEMBRANE PROTEIN YDFR"/>
    <property type="match status" value="1"/>
</dbReference>
<protein>
    <submittedName>
        <fullName evidence="9">YDFR protein</fullName>
    </submittedName>
</protein>
<accession>A0A0U1L4I5</accession>
<dbReference type="GO" id="GO:0005886">
    <property type="term" value="C:plasma membrane"/>
    <property type="evidence" value="ECO:0007669"/>
    <property type="project" value="UniProtKB-SubCell"/>
</dbReference>
<gene>
    <name evidence="9" type="ORF">SpAn4DRAFT_0256</name>
</gene>
<name>A0A0U1L4I5_9FIRM</name>
<keyword evidence="6 7" id="KW-0472">Membrane</keyword>
<proteinExistence type="inferred from homology"/>
<comment type="similarity">
    <text evidence="2">Belongs to the UPF0702 family.</text>
</comment>
<dbReference type="EMBL" id="CTRP01000014">
    <property type="protein sequence ID" value="CQR73794.1"/>
    <property type="molecule type" value="Genomic_DNA"/>
</dbReference>
<reference evidence="10" key="1">
    <citation type="submission" date="2015-03" db="EMBL/GenBank/DDBJ databases">
        <authorList>
            <person name="Nijsse Bart"/>
        </authorList>
    </citation>
    <scope>NUCLEOTIDE SEQUENCE [LARGE SCALE GENOMIC DNA]</scope>
</reference>
<evidence type="ECO:0000256" key="1">
    <source>
        <dbReference type="ARBA" id="ARBA00004651"/>
    </source>
</evidence>
<keyword evidence="10" id="KW-1185">Reference proteome</keyword>
<evidence type="ECO:0000256" key="7">
    <source>
        <dbReference type="SAM" id="Phobius"/>
    </source>
</evidence>
<dbReference type="RefSeq" id="WP_021171054.1">
    <property type="nucleotide sequence ID" value="NZ_CTRP01000014.1"/>
</dbReference>
<evidence type="ECO:0000256" key="2">
    <source>
        <dbReference type="ARBA" id="ARBA00006448"/>
    </source>
</evidence>
<dbReference type="PANTHER" id="PTHR34582">
    <property type="entry name" value="UPF0702 TRANSMEMBRANE PROTEIN YCAP"/>
    <property type="match status" value="1"/>
</dbReference>
<evidence type="ECO:0000313" key="9">
    <source>
        <dbReference type="EMBL" id="CQR73794.1"/>
    </source>
</evidence>
<feature type="transmembrane region" description="Helical" evidence="7">
    <location>
        <begin position="6"/>
        <end position="24"/>
    </location>
</feature>
<keyword evidence="3" id="KW-1003">Cell membrane</keyword>
<dbReference type="Pfam" id="PF04239">
    <property type="entry name" value="DUF421"/>
    <property type="match status" value="1"/>
</dbReference>
<sequence length="213" mass="24112">MDFALTWKTILTIIYGTLILRIAGRKSLAQMTIAQTVVMLAVGTVLIEPLVGQELPNTFFVVAIVVGTLILIEYSEIRLPFLKKLFTGEPVILIENGKINRENLKRVRMTIQQLEMELRQASIANASDVKWATIEPNGQFGFVLKDELQPIGQAEYQHLLKRLETIEFHIKGANTDTEKTTLVESPRKVNNDFSSEENVFKKLKQEKTTLTNP</sequence>
<keyword evidence="4 7" id="KW-0812">Transmembrane</keyword>
<evidence type="ECO:0000259" key="8">
    <source>
        <dbReference type="Pfam" id="PF04239"/>
    </source>
</evidence>
<dbReference type="Proteomes" id="UP000049855">
    <property type="component" value="Unassembled WGS sequence"/>
</dbReference>
<feature type="transmembrane region" description="Helical" evidence="7">
    <location>
        <begin position="31"/>
        <end position="51"/>
    </location>
</feature>
<keyword evidence="5 7" id="KW-1133">Transmembrane helix</keyword>
<evidence type="ECO:0000256" key="6">
    <source>
        <dbReference type="ARBA" id="ARBA00023136"/>
    </source>
</evidence>
<comment type="subcellular location">
    <subcellularLocation>
        <location evidence="1">Cell membrane</location>
        <topology evidence="1">Multi-pass membrane protein</topology>
    </subcellularLocation>
</comment>
<evidence type="ECO:0000256" key="5">
    <source>
        <dbReference type="ARBA" id="ARBA00022989"/>
    </source>
</evidence>
<dbReference type="InterPro" id="IPR023090">
    <property type="entry name" value="UPF0702_alpha/beta_dom_sf"/>
</dbReference>
<organism evidence="9 10">
    <name type="scientific">Sporomusa ovata</name>
    <dbReference type="NCBI Taxonomy" id="2378"/>
    <lineage>
        <taxon>Bacteria</taxon>
        <taxon>Bacillati</taxon>
        <taxon>Bacillota</taxon>
        <taxon>Negativicutes</taxon>
        <taxon>Selenomonadales</taxon>
        <taxon>Sporomusaceae</taxon>
        <taxon>Sporomusa</taxon>
    </lineage>
</organism>
<feature type="transmembrane region" description="Helical" evidence="7">
    <location>
        <begin position="57"/>
        <end position="74"/>
    </location>
</feature>
<evidence type="ECO:0000256" key="4">
    <source>
        <dbReference type="ARBA" id="ARBA00022692"/>
    </source>
</evidence>
<dbReference type="AlphaFoldDB" id="A0A0U1L4I5"/>
<evidence type="ECO:0000256" key="3">
    <source>
        <dbReference type="ARBA" id="ARBA00022475"/>
    </source>
</evidence>
<evidence type="ECO:0000313" key="10">
    <source>
        <dbReference type="Proteomes" id="UP000049855"/>
    </source>
</evidence>
<dbReference type="InterPro" id="IPR007353">
    <property type="entry name" value="DUF421"/>
</dbReference>